<feature type="transmembrane region" description="Helical" evidence="6">
    <location>
        <begin position="312"/>
        <end position="339"/>
    </location>
</feature>
<reference evidence="8 9" key="1">
    <citation type="journal article" date="2013" name="Curr. Biol.">
        <title>The Genome of the Foraminiferan Reticulomyxa filosa.</title>
        <authorList>
            <person name="Glockner G."/>
            <person name="Hulsmann N."/>
            <person name="Schleicher M."/>
            <person name="Noegel A.A."/>
            <person name="Eichinger L."/>
            <person name="Gallinger C."/>
            <person name="Pawlowski J."/>
            <person name="Sierra R."/>
            <person name="Euteneuer U."/>
            <person name="Pillet L."/>
            <person name="Moustafa A."/>
            <person name="Platzer M."/>
            <person name="Groth M."/>
            <person name="Szafranski K."/>
            <person name="Schliwa M."/>
        </authorList>
    </citation>
    <scope>NUCLEOTIDE SEQUENCE [LARGE SCALE GENOMIC DNA]</scope>
</reference>
<dbReference type="PANTHER" id="PTHR12560:SF0">
    <property type="entry name" value="LD18904P"/>
    <property type="match status" value="1"/>
</dbReference>
<evidence type="ECO:0000313" key="8">
    <source>
        <dbReference type="EMBL" id="ETO28477.1"/>
    </source>
</evidence>
<dbReference type="EMBL" id="ASPP01006650">
    <property type="protein sequence ID" value="ETO28477.1"/>
    <property type="molecule type" value="Genomic_DNA"/>
</dbReference>
<gene>
    <name evidence="8" type="ORF">RFI_08655</name>
</gene>
<keyword evidence="9" id="KW-1185">Reference proteome</keyword>
<evidence type="ECO:0000256" key="1">
    <source>
        <dbReference type="ARBA" id="ARBA00004141"/>
    </source>
</evidence>
<evidence type="ECO:0000256" key="5">
    <source>
        <dbReference type="PROSITE-ProRule" id="PRU00205"/>
    </source>
</evidence>
<dbReference type="PANTHER" id="PTHR12560">
    <property type="entry name" value="LONGEVITY ASSURANCE FACTOR 1 LAG1"/>
    <property type="match status" value="1"/>
</dbReference>
<evidence type="ECO:0000256" key="6">
    <source>
        <dbReference type="SAM" id="Phobius"/>
    </source>
</evidence>
<dbReference type="PROSITE" id="PS50922">
    <property type="entry name" value="TLC"/>
    <property type="match status" value="1"/>
</dbReference>
<protein>
    <recommendedName>
        <fullName evidence="7">TLC domain-containing protein</fullName>
    </recommendedName>
</protein>
<dbReference type="GO" id="GO:0050291">
    <property type="term" value="F:sphingosine N-acyltransferase activity"/>
    <property type="evidence" value="ECO:0007669"/>
    <property type="project" value="InterPro"/>
</dbReference>
<dbReference type="GO" id="GO:0046513">
    <property type="term" value="P:ceramide biosynthetic process"/>
    <property type="evidence" value="ECO:0007669"/>
    <property type="project" value="InterPro"/>
</dbReference>
<dbReference type="Proteomes" id="UP000023152">
    <property type="component" value="Unassembled WGS sequence"/>
</dbReference>
<dbReference type="Pfam" id="PF03798">
    <property type="entry name" value="TRAM_LAG1_CLN8"/>
    <property type="match status" value="1"/>
</dbReference>
<dbReference type="OrthoDB" id="537032at2759"/>
<name>X6NT44_RETFI</name>
<dbReference type="InterPro" id="IPR016439">
    <property type="entry name" value="Lag1/Lac1-like"/>
</dbReference>
<keyword evidence="3 6" id="KW-1133">Transmembrane helix</keyword>
<evidence type="ECO:0000256" key="3">
    <source>
        <dbReference type="ARBA" id="ARBA00022989"/>
    </source>
</evidence>
<keyword evidence="4 5" id="KW-0472">Membrane</keyword>
<evidence type="ECO:0000259" key="7">
    <source>
        <dbReference type="PROSITE" id="PS50922"/>
    </source>
</evidence>
<comment type="caution">
    <text evidence="8">The sequence shown here is derived from an EMBL/GenBank/DDBJ whole genome shotgun (WGS) entry which is preliminary data.</text>
</comment>
<evidence type="ECO:0000256" key="2">
    <source>
        <dbReference type="ARBA" id="ARBA00022692"/>
    </source>
</evidence>
<dbReference type="OMA" id="YYSMELY"/>
<evidence type="ECO:0000256" key="4">
    <source>
        <dbReference type="ARBA" id="ARBA00023136"/>
    </source>
</evidence>
<dbReference type="AlphaFoldDB" id="X6NT44"/>
<organism evidence="8 9">
    <name type="scientific">Reticulomyxa filosa</name>
    <dbReference type="NCBI Taxonomy" id="46433"/>
    <lineage>
        <taxon>Eukaryota</taxon>
        <taxon>Sar</taxon>
        <taxon>Rhizaria</taxon>
        <taxon>Retaria</taxon>
        <taxon>Foraminifera</taxon>
        <taxon>Monothalamids</taxon>
        <taxon>Reticulomyxidae</taxon>
        <taxon>Reticulomyxa</taxon>
    </lineage>
</organism>
<sequence length="361" mass="42973">MPKFAEMMRDKSKLELLNEVTKLKNFKRLANLKARDDAKSPRSPRNEIKNEANASNVSHTTYKEDFQSWLSSLSSFFFFFLNTPFFIKKNKNAPFLKIKKKKARSGKQFPMKKLSEETGLSEKEIIGYWKYNYTTQQKKELMEKYLEELWKCLTVGFNSFYGCYVMWNQASFWHSELLWKQFPQIETPSMTLFYGLGIGYHLHRAVFQFFDHQRKDFLAMVLHHWTTVGLIWFSWHYGLTECGTIVMFCHDATDFLLAAGKVCAYHHSTFFKEVIFALFVSHWILVRMLLFAKKVVITSTIDTVPSHSCHWAWYFFIPGLWVLLFLHFYWLTFIFGVIYRKVFLKKSVVDNRSDSDTWQEE</sequence>
<dbReference type="SMART" id="SM00724">
    <property type="entry name" value="TLC"/>
    <property type="match status" value="1"/>
</dbReference>
<feature type="domain" description="TLC" evidence="7">
    <location>
        <begin position="143"/>
        <end position="343"/>
    </location>
</feature>
<proteinExistence type="predicted"/>
<comment type="subcellular location">
    <subcellularLocation>
        <location evidence="1">Membrane</location>
        <topology evidence="1">Multi-pass membrane protein</topology>
    </subcellularLocation>
</comment>
<feature type="transmembrane region" description="Helical" evidence="6">
    <location>
        <begin position="274"/>
        <end position="292"/>
    </location>
</feature>
<dbReference type="PIRSF" id="PIRSF005225">
    <property type="entry name" value="LAG1_LAC1"/>
    <property type="match status" value="1"/>
</dbReference>
<accession>X6NT44</accession>
<dbReference type="GO" id="GO:0016020">
    <property type="term" value="C:membrane"/>
    <property type="evidence" value="ECO:0007669"/>
    <property type="project" value="UniProtKB-SubCell"/>
</dbReference>
<evidence type="ECO:0000313" key="9">
    <source>
        <dbReference type="Proteomes" id="UP000023152"/>
    </source>
</evidence>
<dbReference type="InterPro" id="IPR006634">
    <property type="entry name" value="TLC-dom"/>
</dbReference>
<keyword evidence="2 5" id="KW-0812">Transmembrane</keyword>